<gene>
    <name evidence="6" type="ORF">E3J48_07725</name>
</gene>
<keyword evidence="2 3" id="KW-0802">TPR repeat</keyword>
<dbReference type="PANTHER" id="PTHR44858:SF1">
    <property type="entry name" value="UDP-N-ACETYLGLUCOSAMINE--PEPTIDE N-ACETYLGLUCOSAMINYLTRANSFERASE SPINDLY-RELATED"/>
    <property type="match status" value="1"/>
</dbReference>
<evidence type="ECO:0000256" key="5">
    <source>
        <dbReference type="SAM" id="Phobius"/>
    </source>
</evidence>
<keyword evidence="4" id="KW-0175">Coiled coil</keyword>
<keyword evidence="5" id="KW-0812">Transmembrane</keyword>
<dbReference type="PROSITE" id="PS50005">
    <property type="entry name" value="TPR"/>
    <property type="match status" value="1"/>
</dbReference>
<dbReference type="EMBL" id="SOIZ01000356">
    <property type="protein sequence ID" value="TET59512.1"/>
    <property type="molecule type" value="Genomic_DNA"/>
</dbReference>
<evidence type="ECO:0000256" key="2">
    <source>
        <dbReference type="ARBA" id="ARBA00022803"/>
    </source>
</evidence>
<organism evidence="6 7">
    <name type="scientific">Aerophobetes bacterium</name>
    <dbReference type="NCBI Taxonomy" id="2030807"/>
    <lineage>
        <taxon>Bacteria</taxon>
        <taxon>Candidatus Aerophobota</taxon>
    </lineage>
</organism>
<evidence type="ECO:0000256" key="1">
    <source>
        <dbReference type="ARBA" id="ARBA00022737"/>
    </source>
</evidence>
<dbReference type="InterPro" id="IPR019734">
    <property type="entry name" value="TPR_rpt"/>
</dbReference>
<reference evidence="6 7" key="1">
    <citation type="submission" date="2019-03" db="EMBL/GenBank/DDBJ databases">
        <title>Metabolic potential of uncultured bacteria and archaea associated with petroleum seepage in deep-sea sediments.</title>
        <authorList>
            <person name="Dong X."/>
            <person name="Hubert C."/>
        </authorList>
    </citation>
    <scope>NUCLEOTIDE SEQUENCE [LARGE SCALE GENOMIC DNA]</scope>
    <source>
        <strain evidence="6">E29_bin52</strain>
    </source>
</reference>
<evidence type="ECO:0000256" key="4">
    <source>
        <dbReference type="SAM" id="Coils"/>
    </source>
</evidence>
<dbReference type="AlphaFoldDB" id="A0A523VXL0"/>
<feature type="transmembrane region" description="Helical" evidence="5">
    <location>
        <begin position="120"/>
        <end position="138"/>
    </location>
</feature>
<evidence type="ECO:0000256" key="3">
    <source>
        <dbReference type="PROSITE-ProRule" id="PRU00339"/>
    </source>
</evidence>
<accession>A0A523VXL0</accession>
<feature type="repeat" description="TPR" evidence="3">
    <location>
        <begin position="216"/>
        <end position="249"/>
    </location>
</feature>
<dbReference type="Proteomes" id="UP000319130">
    <property type="component" value="Unassembled WGS sequence"/>
</dbReference>
<sequence length="313" mass="36130">MNNKKITLDDLRKKIEEYKNHVVNIDSINENIRIMLTLRDEIEDCLSYLEKKGTPLAAEKVRLESFDIIIRNRMKMAYRKLAASFDLLSYRGKRAIPRSRWWWYLDELLKEKRSQMGKKWLIRAGVTAVGLLAAYVILTRVVPQPEPWLVHQMEADKLYEEGKLDEAIGIYEKARVLEPGNSTIPLMLGIIHEDKGLLRKANGYFERAKLLSSQEKDFYDLRGMIYFQKGKLDKAIVDVDKALEIAPDSAFSHFLLGNIYEAQNKISEAMAEYEIVSRLDEKPELTVQARFKMGMMMLGPPSGPGQQKQQSLD</sequence>
<name>A0A523VXL0_UNCAE</name>
<feature type="coiled-coil region" evidence="4">
    <location>
        <begin position="1"/>
        <end position="28"/>
    </location>
</feature>
<dbReference type="Gene3D" id="1.25.40.10">
    <property type="entry name" value="Tetratricopeptide repeat domain"/>
    <property type="match status" value="1"/>
</dbReference>
<dbReference type="SUPFAM" id="SSF48452">
    <property type="entry name" value="TPR-like"/>
    <property type="match status" value="1"/>
</dbReference>
<comment type="caution">
    <text evidence="6">The sequence shown here is derived from an EMBL/GenBank/DDBJ whole genome shotgun (WGS) entry which is preliminary data.</text>
</comment>
<keyword evidence="5" id="KW-1133">Transmembrane helix</keyword>
<dbReference type="InterPro" id="IPR050498">
    <property type="entry name" value="Ycf3"/>
</dbReference>
<evidence type="ECO:0000313" key="6">
    <source>
        <dbReference type="EMBL" id="TET59512.1"/>
    </source>
</evidence>
<dbReference type="PANTHER" id="PTHR44858">
    <property type="entry name" value="TETRATRICOPEPTIDE REPEAT PROTEIN 6"/>
    <property type="match status" value="1"/>
</dbReference>
<keyword evidence="1" id="KW-0677">Repeat</keyword>
<dbReference type="InterPro" id="IPR011990">
    <property type="entry name" value="TPR-like_helical_dom_sf"/>
</dbReference>
<dbReference type="Pfam" id="PF13414">
    <property type="entry name" value="TPR_11"/>
    <property type="match status" value="1"/>
</dbReference>
<evidence type="ECO:0000313" key="7">
    <source>
        <dbReference type="Proteomes" id="UP000319130"/>
    </source>
</evidence>
<dbReference type="SMART" id="SM00028">
    <property type="entry name" value="TPR"/>
    <property type="match status" value="3"/>
</dbReference>
<protein>
    <submittedName>
        <fullName evidence="6">Tetratricopeptide repeat protein</fullName>
    </submittedName>
</protein>
<keyword evidence="5" id="KW-0472">Membrane</keyword>
<proteinExistence type="predicted"/>